<keyword evidence="2" id="KW-1185">Reference proteome</keyword>
<proteinExistence type="predicted"/>
<dbReference type="KEGG" id="gni:GNIT_2439"/>
<dbReference type="AlphaFoldDB" id="G4QI03"/>
<evidence type="ECO:0000313" key="2">
    <source>
        <dbReference type="Proteomes" id="UP000009282"/>
    </source>
</evidence>
<name>G4QI03_GLANF</name>
<evidence type="ECO:0000313" key="1">
    <source>
        <dbReference type="EMBL" id="AEP30536.1"/>
    </source>
</evidence>
<sequence length="58" mass="6713">MFYGGLVFWSFDLAIESEFYVSTDLLDKLIAIVVPIFRASRLCFLFFEIGGRFGPSFY</sequence>
<protein>
    <submittedName>
        <fullName evidence="1">Uncharacterized protein</fullName>
    </submittedName>
</protein>
<accession>G4QI03</accession>
<organism evidence="1 2">
    <name type="scientific">Glaciecola nitratireducens (strain JCM 12485 / KCTC 12276 / FR1064)</name>
    <dbReference type="NCBI Taxonomy" id="1085623"/>
    <lineage>
        <taxon>Bacteria</taxon>
        <taxon>Pseudomonadati</taxon>
        <taxon>Pseudomonadota</taxon>
        <taxon>Gammaproteobacteria</taxon>
        <taxon>Alteromonadales</taxon>
        <taxon>Alteromonadaceae</taxon>
        <taxon>Brumicola</taxon>
    </lineage>
</organism>
<reference evidence="1 2" key="1">
    <citation type="journal article" date="2011" name="J. Bacteriol.">
        <title>Complete genome sequence of seawater bacterium Glaciecola nitratireducens FR1064T.</title>
        <authorList>
            <person name="Bian F."/>
            <person name="Qin Q.L."/>
            <person name="Xie B.B."/>
            <person name="Shu Y.L."/>
            <person name="Zhang X.Y."/>
            <person name="Yu Y."/>
            <person name="Chen B."/>
            <person name="Chen X.L."/>
            <person name="Zhou B.C."/>
            <person name="Zhang Y.Z."/>
        </authorList>
    </citation>
    <scope>NUCLEOTIDE SEQUENCE [LARGE SCALE GENOMIC DNA]</scope>
    <source>
        <strain evidence="2">JCM 12485 / KCTC 12276 / FR1064</strain>
    </source>
</reference>
<dbReference type="EMBL" id="CP003060">
    <property type="protein sequence ID" value="AEP30536.1"/>
    <property type="molecule type" value="Genomic_DNA"/>
</dbReference>
<dbReference type="Proteomes" id="UP000009282">
    <property type="component" value="Chromosome"/>
</dbReference>
<gene>
    <name evidence="1" type="ordered locus">GNIT_2439</name>
</gene>
<dbReference type="HOGENOM" id="CLU_2973042_0_0_6"/>